<dbReference type="InterPro" id="IPR017451">
    <property type="entry name" value="F-box-assoc_interact_dom"/>
</dbReference>
<feature type="domain" description="F-box associated beta-propeller type 1" evidence="2">
    <location>
        <begin position="95"/>
        <end position="373"/>
    </location>
</feature>
<feature type="domain" description="F-box" evidence="1">
    <location>
        <begin position="5"/>
        <end position="43"/>
    </location>
</feature>
<evidence type="ECO:0000313" key="4">
    <source>
        <dbReference type="Proteomes" id="UP001386955"/>
    </source>
</evidence>
<dbReference type="InterPro" id="IPR001810">
    <property type="entry name" value="F-box_dom"/>
</dbReference>
<dbReference type="Pfam" id="PF00646">
    <property type="entry name" value="F-box"/>
    <property type="match status" value="1"/>
</dbReference>
<evidence type="ECO:0000313" key="3">
    <source>
        <dbReference type="EMBL" id="KAK7411792.1"/>
    </source>
</evidence>
<evidence type="ECO:0000259" key="1">
    <source>
        <dbReference type="Pfam" id="PF00646"/>
    </source>
</evidence>
<gene>
    <name evidence="3" type="ORF">VNO78_03232</name>
</gene>
<dbReference type="Pfam" id="PF07734">
    <property type="entry name" value="FBA_1"/>
    <property type="match status" value="1"/>
</dbReference>
<comment type="caution">
    <text evidence="3">The sequence shown here is derived from an EMBL/GenBank/DDBJ whole genome shotgun (WGS) entry which is preliminary data.</text>
</comment>
<dbReference type="Proteomes" id="UP001386955">
    <property type="component" value="Unassembled WGS sequence"/>
</dbReference>
<evidence type="ECO:0000259" key="2">
    <source>
        <dbReference type="Pfam" id="PF07734"/>
    </source>
</evidence>
<dbReference type="InterPro" id="IPR006527">
    <property type="entry name" value="F-box-assoc_dom_typ1"/>
</dbReference>
<keyword evidence="4" id="KW-1185">Reference proteome</keyword>
<dbReference type="EMBL" id="JAYMYS010000001">
    <property type="protein sequence ID" value="KAK7411792.1"/>
    <property type="molecule type" value="Genomic_DNA"/>
</dbReference>
<organism evidence="3 4">
    <name type="scientific">Psophocarpus tetragonolobus</name>
    <name type="common">Winged bean</name>
    <name type="synonym">Dolichos tetragonolobus</name>
    <dbReference type="NCBI Taxonomy" id="3891"/>
    <lineage>
        <taxon>Eukaryota</taxon>
        <taxon>Viridiplantae</taxon>
        <taxon>Streptophyta</taxon>
        <taxon>Embryophyta</taxon>
        <taxon>Tracheophyta</taxon>
        <taxon>Spermatophyta</taxon>
        <taxon>Magnoliopsida</taxon>
        <taxon>eudicotyledons</taxon>
        <taxon>Gunneridae</taxon>
        <taxon>Pentapetalae</taxon>
        <taxon>rosids</taxon>
        <taxon>fabids</taxon>
        <taxon>Fabales</taxon>
        <taxon>Fabaceae</taxon>
        <taxon>Papilionoideae</taxon>
        <taxon>50 kb inversion clade</taxon>
        <taxon>NPAAA clade</taxon>
        <taxon>indigoferoid/millettioid clade</taxon>
        <taxon>Phaseoleae</taxon>
        <taxon>Psophocarpus</taxon>
    </lineage>
</organism>
<dbReference type="InterPro" id="IPR050796">
    <property type="entry name" value="SCF_F-box_component"/>
</dbReference>
<dbReference type="InterPro" id="IPR036047">
    <property type="entry name" value="F-box-like_dom_sf"/>
</dbReference>
<dbReference type="NCBIfam" id="TIGR01640">
    <property type="entry name" value="F_box_assoc_1"/>
    <property type="match status" value="1"/>
</dbReference>
<evidence type="ECO:0008006" key="5">
    <source>
        <dbReference type="Google" id="ProtNLM"/>
    </source>
</evidence>
<dbReference type="Gene3D" id="1.20.1280.50">
    <property type="match status" value="1"/>
</dbReference>
<sequence>MENLFLSLSEHLVEQILLRLSVKSLLCCKCVCKSWLWLISDPHFAKTHFDVAAPTHRVLLKFCTKDFLAHSIDIEAPLNHAFEVPITLPSPSPFVKHSYQIDIVGSCRGFLLLTATQRRRIYFLLWNPSTGFRRRFISRFLFQGYKRPLRGIGYDSSKDDYVVAVIPVTSLSLRRSTEVHCFSLRNNSWSCIETDVPYQHMGGHKFGLFLNGALHWLVFSHDRGCMIIAFDVKERKLSEILLPPELANVPFFRHDLKVMGGCLCLWFPGSGTQEPPIIWIQEPEIWILKEYKVHSSWTRSSLVPDCCYSLSDGSLFYPICFTKNDKILGYDRHLQTLVKLHGIGKEPEYRRHRLFKDSYSTLRCCLYTESLLSLPQPK</sequence>
<dbReference type="SUPFAM" id="SSF81383">
    <property type="entry name" value="F-box domain"/>
    <property type="match status" value="1"/>
</dbReference>
<name>A0AAN9T029_PSOTE</name>
<dbReference type="CDD" id="cd22157">
    <property type="entry name" value="F-box_AtFBW1-like"/>
    <property type="match status" value="1"/>
</dbReference>
<dbReference type="PANTHER" id="PTHR31672">
    <property type="entry name" value="BNACNNG10540D PROTEIN"/>
    <property type="match status" value="1"/>
</dbReference>
<dbReference type="PANTHER" id="PTHR31672:SF13">
    <property type="entry name" value="F-BOX PROTEIN CPR30-LIKE"/>
    <property type="match status" value="1"/>
</dbReference>
<proteinExistence type="predicted"/>
<dbReference type="AlphaFoldDB" id="A0AAN9T029"/>
<reference evidence="3 4" key="1">
    <citation type="submission" date="2024-01" db="EMBL/GenBank/DDBJ databases">
        <title>The genomes of 5 underutilized Papilionoideae crops provide insights into root nodulation and disease resistanc.</title>
        <authorList>
            <person name="Jiang F."/>
        </authorList>
    </citation>
    <scope>NUCLEOTIDE SEQUENCE [LARGE SCALE GENOMIC DNA]</scope>
    <source>
        <strain evidence="3">DUOXIRENSHENG_FW03</strain>
        <tissue evidence="3">Leaves</tissue>
    </source>
</reference>
<protein>
    <recommendedName>
        <fullName evidence="5">F-box domain-containing protein</fullName>
    </recommendedName>
</protein>
<accession>A0AAN9T029</accession>